<dbReference type="FunFam" id="3.40.50.300:FF:000019">
    <property type="entry name" value="Translation initiation factor IF-2"/>
    <property type="match status" value="1"/>
</dbReference>
<feature type="binding site" evidence="7">
    <location>
        <begin position="502"/>
        <end position="509"/>
    </location>
    <ligand>
        <name>GTP</name>
        <dbReference type="ChEBI" id="CHEBI:37565"/>
    </ligand>
</feature>
<dbReference type="InterPro" id="IPR036925">
    <property type="entry name" value="TIF_IF2_dom3_sf"/>
</dbReference>
<dbReference type="FunFam" id="2.40.30.10:FF:000007">
    <property type="entry name" value="Translation initiation factor IF-2"/>
    <property type="match status" value="1"/>
</dbReference>
<reference evidence="11 12" key="1">
    <citation type="submission" date="2019-02" db="EMBL/GenBank/DDBJ databases">
        <title>Complete Genome Sequence of Desulfovibrio desulfuricans IC1, a Sulfonate Utilizing Anaerobe.</title>
        <authorList>
            <person name="Day L.A."/>
            <person name="De Leon K.B."/>
            <person name="Wall J.D."/>
        </authorList>
    </citation>
    <scope>NUCLEOTIDE SEQUENCE [LARGE SCALE GENOMIC DNA]</scope>
    <source>
        <strain evidence="11 12">IC1</strain>
    </source>
</reference>
<evidence type="ECO:0000256" key="8">
    <source>
        <dbReference type="RuleBase" id="RU000644"/>
    </source>
</evidence>
<dbReference type="GO" id="GO:0005525">
    <property type="term" value="F:GTP binding"/>
    <property type="evidence" value="ECO:0007669"/>
    <property type="project" value="UniProtKB-KW"/>
</dbReference>
<protein>
    <recommendedName>
        <fullName evidence="2 7">Translation initiation factor IF-2</fullName>
    </recommendedName>
</protein>
<dbReference type="PANTHER" id="PTHR43381">
    <property type="entry name" value="TRANSLATION INITIATION FACTOR IF-2-RELATED"/>
    <property type="match status" value="1"/>
</dbReference>
<feature type="compositionally biased region" description="Basic residues" evidence="9">
    <location>
        <begin position="386"/>
        <end position="395"/>
    </location>
</feature>
<dbReference type="InterPro" id="IPR005225">
    <property type="entry name" value="Small_GTP-bd"/>
</dbReference>
<feature type="compositionally biased region" description="Low complexity" evidence="9">
    <location>
        <begin position="124"/>
        <end position="139"/>
    </location>
</feature>
<dbReference type="Pfam" id="PF00009">
    <property type="entry name" value="GTP_EFTU"/>
    <property type="match status" value="1"/>
</dbReference>
<evidence type="ECO:0000256" key="3">
    <source>
        <dbReference type="ARBA" id="ARBA00022540"/>
    </source>
</evidence>
<evidence type="ECO:0000256" key="6">
    <source>
        <dbReference type="ARBA" id="ARBA00023134"/>
    </source>
</evidence>
<evidence type="ECO:0000256" key="4">
    <source>
        <dbReference type="ARBA" id="ARBA00022741"/>
    </source>
</evidence>
<dbReference type="SUPFAM" id="SSF52540">
    <property type="entry name" value="P-loop containing nucleoside triphosphate hydrolases"/>
    <property type="match status" value="1"/>
</dbReference>
<feature type="compositionally biased region" description="Low complexity" evidence="9">
    <location>
        <begin position="169"/>
        <end position="192"/>
    </location>
</feature>
<dbReference type="RefSeq" id="WP_136400769.1">
    <property type="nucleotide sequence ID" value="NZ_CP036295.1"/>
</dbReference>
<dbReference type="Gene3D" id="3.40.50.10050">
    <property type="entry name" value="Translation initiation factor IF- 2, domain 3"/>
    <property type="match status" value="1"/>
</dbReference>
<dbReference type="CDD" id="cd03702">
    <property type="entry name" value="IF2_mtIF2_II"/>
    <property type="match status" value="1"/>
</dbReference>
<dbReference type="NCBIfam" id="TIGR00487">
    <property type="entry name" value="IF-2"/>
    <property type="match status" value="1"/>
</dbReference>
<feature type="binding site" evidence="7">
    <location>
        <begin position="602"/>
        <end position="605"/>
    </location>
    <ligand>
        <name>GTP</name>
        <dbReference type="ChEBI" id="CHEBI:37565"/>
    </ligand>
</feature>
<dbReference type="Pfam" id="PF04760">
    <property type="entry name" value="IF2_N"/>
    <property type="match status" value="2"/>
</dbReference>
<feature type="compositionally biased region" description="Basic and acidic residues" evidence="9">
    <location>
        <begin position="193"/>
        <end position="209"/>
    </location>
</feature>
<feature type="binding site" evidence="7">
    <location>
        <begin position="548"/>
        <end position="552"/>
    </location>
    <ligand>
        <name>GTP</name>
        <dbReference type="ChEBI" id="CHEBI:37565"/>
    </ligand>
</feature>
<dbReference type="CDD" id="cd01887">
    <property type="entry name" value="IF2_eIF5B"/>
    <property type="match status" value="1"/>
</dbReference>
<dbReference type="InterPro" id="IPR027417">
    <property type="entry name" value="P-loop_NTPase"/>
</dbReference>
<dbReference type="Gene3D" id="2.40.30.10">
    <property type="entry name" value="Translation factors"/>
    <property type="match status" value="2"/>
</dbReference>
<dbReference type="FunFam" id="2.40.30.10:FF:000008">
    <property type="entry name" value="Translation initiation factor IF-2"/>
    <property type="match status" value="1"/>
</dbReference>
<dbReference type="Pfam" id="PF11987">
    <property type="entry name" value="IF-2"/>
    <property type="match status" value="1"/>
</dbReference>
<evidence type="ECO:0000259" key="10">
    <source>
        <dbReference type="PROSITE" id="PS51722"/>
    </source>
</evidence>
<dbReference type="Gene3D" id="1.10.10.2480">
    <property type="match status" value="1"/>
</dbReference>
<evidence type="ECO:0000256" key="7">
    <source>
        <dbReference type="HAMAP-Rule" id="MF_00100"/>
    </source>
</evidence>
<keyword evidence="7" id="KW-0963">Cytoplasm</keyword>
<dbReference type="Gene3D" id="3.40.50.300">
    <property type="entry name" value="P-loop containing nucleotide triphosphate hydrolases"/>
    <property type="match status" value="1"/>
</dbReference>
<keyword evidence="4 7" id="KW-0547">Nucleotide-binding</keyword>
<dbReference type="FunFam" id="3.40.50.10050:FF:000001">
    <property type="entry name" value="Translation initiation factor IF-2"/>
    <property type="match status" value="1"/>
</dbReference>
<evidence type="ECO:0000256" key="1">
    <source>
        <dbReference type="ARBA" id="ARBA00007733"/>
    </source>
</evidence>
<evidence type="ECO:0000256" key="2">
    <source>
        <dbReference type="ARBA" id="ARBA00020675"/>
    </source>
</evidence>
<comment type="similarity">
    <text evidence="1 7 8">Belongs to the TRAFAC class translation factor GTPase superfamily. Classic translation factor GTPase family. IF-2 subfamily.</text>
</comment>
<proteinExistence type="inferred from homology"/>
<evidence type="ECO:0000313" key="12">
    <source>
        <dbReference type="Proteomes" id="UP000297065"/>
    </source>
</evidence>
<dbReference type="GO" id="GO:0003743">
    <property type="term" value="F:translation initiation factor activity"/>
    <property type="evidence" value="ECO:0007669"/>
    <property type="project" value="UniProtKB-UniRule"/>
</dbReference>
<dbReference type="InterPro" id="IPR044145">
    <property type="entry name" value="IF2_II"/>
</dbReference>
<evidence type="ECO:0000256" key="9">
    <source>
        <dbReference type="SAM" id="MobiDB-lite"/>
    </source>
</evidence>
<dbReference type="HAMAP" id="MF_00100_B">
    <property type="entry name" value="IF_2_B"/>
    <property type="match status" value="1"/>
</dbReference>
<dbReference type="EMBL" id="CP036295">
    <property type="protein sequence ID" value="QCC86708.1"/>
    <property type="molecule type" value="Genomic_DNA"/>
</dbReference>
<gene>
    <name evidence="7" type="primary">infB</name>
    <name evidence="11" type="ORF">DDIC_12630</name>
</gene>
<feature type="compositionally biased region" description="Gly residues" evidence="9">
    <location>
        <begin position="311"/>
        <end position="320"/>
    </location>
</feature>
<dbReference type="NCBIfam" id="TIGR00231">
    <property type="entry name" value="small_GTP"/>
    <property type="match status" value="1"/>
</dbReference>
<dbReference type="InterPro" id="IPR023115">
    <property type="entry name" value="TIF_IF2_dom3"/>
</dbReference>
<dbReference type="SUPFAM" id="SSF52156">
    <property type="entry name" value="Initiation factor IF2/eIF5b, domain 3"/>
    <property type="match status" value="1"/>
</dbReference>
<name>A0A4P7UNS6_DESDE</name>
<keyword evidence="5 7" id="KW-0648">Protein biosynthesis</keyword>
<dbReference type="InterPro" id="IPR000178">
    <property type="entry name" value="TF_IF2_bacterial-like"/>
</dbReference>
<organism evidence="11 12">
    <name type="scientific">Desulfovibrio desulfuricans</name>
    <dbReference type="NCBI Taxonomy" id="876"/>
    <lineage>
        <taxon>Bacteria</taxon>
        <taxon>Pseudomonadati</taxon>
        <taxon>Thermodesulfobacteriota</taxon>
        <taxon>Desulfovibrionia</taxon>
        <taxon>Desulfovibrionales</taxon>
        <taxon>Desulfovibrionaceae</taxon>
        <taxon>Desulfovibrio</taxon>
    </lineage>
</organism>
<accession>A0A4P7UNS6</accession>
<dbReference type="InterPro" id="IPR006847">
    <property type="entry name" value="IF2_N"/>
</dbReference>
<dbReference type="SUPFAM" id="SSF50447">
    <property type="entry name" value="Translation proteins"/>
    <property type="match status" value="2"/>
</dbReference>
<evidence type="ECO:0000313" key="11">
    <source>
        <dbReference type="EMBL" id="QCC86708.1"/>
    </source>
</evidence>
<dbReference type="InterPro" id="IPR053905">
    <property type="entry name" value="EF-G-like_DII"/>
</dbReference>
<feature type="compositionally biased region" description="Basic and acidic residues" evidence="9">
    <location>
        <begin position="373"/>
        <end position="384"/>
    </location>
</feature>
<sequence length="994" mass="105618">MSDDKIKIKDLCGDISQDSKDVLRAARELGLPVKSATGSVTSEEATRLRDYFAEQKQVDAERTGSHPSVIVRRRRKDSPQEAESAAQAAPAAAPVKPDAPKENTSVAEPVAEAALAAPVEKPVAPRAQVAEAQAAPAAEPKARIVKPAKVISPARVISRPSDRTEAEAEAPVAPAAPVVEAPAAAPAAVAETPVEKSQADKAEQQDKAAKAARVARPDASAMPEGSSAPTLPQRAPESRVTEAGNSDDGAVVRRAPRGEAPSAPQVRIISRPVPGAAPQQEARPARTGDSRPGGYGAPRDGAGRPPRPGGFRPGGDGRPGGAPRPAGGPRPAGPAGGFGQQAAPASPSDTRDGQSKKKRLKGRRTVDFQQGDFGRRTDDDDSGRLNRGKGRRKTGRSAVVPQSTQPLKAAKRKIRITEAIRVADMAHQMGLKANEIIKVLFGLGIMATINQTLDIDTATLVAAEFGYEVEKIGFSEDDYLVPKEVDAPESLKPRPPVVTIMGHVDHGKTSLLDAIRKSNVTSGEAGGITQHIGAYHVKTKRGEIVFLDTPGHEAFTAMRARGAQVTDLVILVVAADDGVMEQTREAINHSRAANVPIMVAVNKMDKPGADPDRVLRELAELGLQAEEWGGDTIVAKVSAKSRMGLDELLEMVALQSEIMELKANPDKPARGHIVEAKLDKGRGPIATVLIQEGTLRQGDSFVCGTFSGRVRALMSDQGKKVKDAGPSLPVEVQGFEGVPEAGEEFFVVTDEKVARRIADSRAVKQRERDLASESRVTLETFLSQRKSDQETLTLNLVVKADVQGSLEAITEALNKQSTDKVRINVVHGGTGAITESDILLASASQAIIIGFNVRPTSKIKDVADHENVDIRFYEIIYKLVDDIKSAMAGMLAPVQREVYLGQAEVRDTFSVPKVGLIAGSYVADGKIARNAGVRLLRDGVVVYTGKISSLKRFKDDAKEVVKGNECGVGLENFNDVKIGDIIEAFETVEEAATL</sequence>
<dbReference type="InterPro" id="IPR015760">
    <property type="entry name" value="TIF_IF2"/>
</dbReference>
<dbReference type="GO" id="GO:0005829">
    <property type="term" value="C:cytosol"/>
    <property type="evidence" value="ECO:0007669"/>
    <property type="project" value="TreeGrafter"/>
</dbReference>
<feature type="region of interest" description="G-domain" evidence="7">
    <location>
        <begin position="496"/>
        <end position="644"/>
    </location>
</feature>
<feature type="region of interest" description="Disordered" evidence="9">
    <location>
        <begin position="56"/>
        <end position="109"/>
    </location>
</feature>
<dbReference type="AlphaFoldDB" id="A0A4P7UNS6"/>
<dbReference type="InterPro" id="IPR000795">
    <property type="entry name" value="T_Tr_GTP-bd_dom"/>
</dbReference>
<dbReference type="PROSITE" id="PS01176">
    <property type="entry name" value="IF2"/>
    <property type="match status" value="1"/>
</dbReference>
<keyword evidence="3 7" id="KW-0396">Initiation factor</keyword>
<dbReference type="CDD" id="cd03692">
    <property type="entry name" value="mtIF2_IVc"/>
    <property type="match status" value="1"/>
</dbReference>
<dbReference type="InterPro" id="IPR009000">
    <property type="entry name" value="Transl_B-barrel_sf"/>
</dbReference>
<dbReference type="Pfam" id="PF22042">
    <property type="entry name" value="EF-G_D2"/>
    <property type="match status" value="1"/>
</dbReference>
<dbReference type="PANTHER" id="PTHR43381:SF5">
    <property type="entry name" value="TR-TYPE G DOMAIN-CONTAINING PROTEIN"/>
    <property type="match status" value="1"/>
</dbReference>
<feature type="domain" description="Tr-type G" evidence="10">
    <location>
        <begin position="493"/>
        <end position="662"/>
    </location>
</feature>
<comment type="function">
    <text evidence="7 8">One of the essential components for the initiation of protein synthesis. Protects formylmethionyl-tRNA from spontaneous hydrolysis and promotes its binding to the 30S ribosomal subunits. Also involved in the hydrolysis of GTP during the formation of the 70S ribosomal complex.</text>
</comment>
<feature type="compositionally biased region" description="Low complexity" evidence="9">
    <location>
        <begin position="211"/>
        <end position="221"/>
    </location>
</feature>
<dbReference type="GO" id="GO:0003924">
    <property type="term" value="F:GTPase activity"/>
    <property type="evidence" value="ECO:0007669"/>
    <property type="project" value="UniProtKB-UniRule"/>
</dbReference>
<evidence type="ECO:0000256" key="5">
    <source>
        <dbReference type="ARBA" id="ARBA00022917"/>
    </source>
</evidence>
<dbReference type="Proteomes" id="UP000297065">
    <property type="component" value="Chromosome"/>
</dbReference>
<keyword evidence="6 7" id="KW-0342">GTP-binding</keyword>
<comment type="subcellular location">
    <subcellularLocation>
        <location evidence="7">Cytoplasm</location>
    </subcellularLocation>
</comment>
<dbReference type="OrthoDB" id="9811804at2"/>
<feature type="region of interest" description="Disordered" evidence="9">
    <location>
        <begin position="124"/>
        <end position="409"/>
    </location>
</feature>
<dbReference type="PROSITE" id="PS51722">
    <property type="entry name" value="G_TR_2"/>
    <property type="match status" value="1"/>
</dbReference>
<feature type="compositionally biased region" description="Low complexity" evidence="9">
    <location>
        <begin position="81"/>
        <end position="96"/>
    </location>
</feature>